<dbReference type="Gene3D" id="1.10.630.10">
    <property type="entry name" value="Cytochrome P450"/>
    <property type="match status" value="1"/>
</dbReference>
<organism evidence="9 10">
    <name type="scientific">Podospora fimiseda</name>
    <dbReference type="NCBI Taxonomy" id="252190"/>
    <lineage>
        <taxon>Eukaryota</taxon>
        <taxon>Fungi</taxon>
        <taxon>Dikarya</taxon>
        <taxon>Ascomycota</taxon>
        <taxon>Pezizomycotina</taxon>
        <taxon>Sordariomycetes</taxon>
        <taxon>Sordariomycetidae</taxon>
        <taxon>Sordariales</taxon>
        <taxon>Podosporaceae</taxon>
        <taxon>Podospora</taxon>
    </lineage>
</organism>
<dbReference type="GO" id="GO:0005506">
    <property type="term" value="F:iron ion binding"/>
    <property type="evidence" value="ECO:0007669"/>
    <property type="project" value="InterPro"/>
</dbReference>
<keyword evidence="8" id="KW-0472">Membrane</keyword>
<comment type="cofactor">
    <cofactor evidence="1 7">
        <name>heme</name>
        <dbReference type="ChEBI" id="CHEBI:30413"/>
    </cofactor>
</comment>
<feature type="transmembrane region" description="Helical" evidence="8">
    <location>
        <begin position="30"/>
        <end position="51"/>
    </location>
</feature>
<sequence>MDNLWNNQSLLDDGASFVPPQRPMGVFSDISTILFLFSLPFILNYSIVWALHQPVRQPDFLNNHQENFDTTYPQLPPIYPHLVPFLGNTLSFAFDSISFLKKAVRHDIPVRLSILGKEIFVFHSPEAVSAIWKHQSLGPSALVHSFKMKYIFGLTQSSKTHQDIHSQGLLKTLNGDLNTIHSQSFSHFQQKLSQQIPSSSEWSLIPDFLSFFQDTLGASIVETLYGPDLLRLNPHFLGDLWEFDGAVPKFARLFPRFFMPESYAARDRLLASIRKWKNLEEDDSTASADLNIIWASVTNLLPATLLSILHIYSHSSLLTQLRKSPDSAALLNSITSETLRLHLSTYLTHQYYPSSDSSPLELQIGKHLLPPNRISLIPTSLTHFNPKFWNEAKAPLHQFYAERFIINGQDQNSGPIKREMPTERQRGKVFTTEGLKGQFVPFGAGTGGCPGRFLAGRVMQGVLKELIEGFEIEVEERIEEKIEGWRFGLGVWNWGGRNWGRVGGRIRRRV</sequence>
<dbReference type="InterPro" id="IPR002403">
    <property type="entry name" value="Cyt_P450_E_grp-IV"/>
</dbReference>
<keyword evidence="5 7" id="KW-0408">Iron</keyword>
<keyword evidence="6" id="KW-0503">Monooxygenase</keyword>
<accession>A0AAN7BL28</accession>
<proteinExistence type="inferred from homology"/>
<keyword evidence="4 7" id="KW-0479">Metal-binding</keyword>
<evidence type="ECO:0000256" key="1">
    <source>
        <dbReference type="ARBA" id="ARBA00001971"/>
    </source>
</evidence>
<comment type="similarity">
    <text evidence="2">Belongs to the cytochrome P450 family.</text>
</comment>
<keyword evidence="10" id="KW-1185">Reference proteome</keyword>
<evidence type="ECO:0000256" key="8">
    <source>
        <dbReference type="SAM" id="Phobius"/>
    </source>
</evidence>
<keyword evidence="8" id="KW-1133">Transmembrane helix</keyword>
<dbReference type="PANTHER" id="PTHR24304">
    <property type="entry name" value="CYTOCHROME P450 FAMILY 7"/>
    <property type="match status" value="1"/>
</dbReference>
<dbReference type="Pfam" id="PF00067">
    <property type="entry name" value="p450"/>
    <property type="match status" value="1"/>
</dbReference>
<dbReference type="SUPFAM" id="SSF48264">
    <property type="entry name" value="Cytochrome P450"/>
    <property type="match status" value="1"/>
</dbReference>
<feature type="binding site" description="axial binding residue" evidence="7">
    <location>
        <position position="449"/>
    </location>
    <ligand>
        <name>heme</name>
        <dbReference type="ChEBI" id="CHEBI:30413"/>
    </ligand>
    <ligandPart>
        <name>Fe</name>
        <dbReference type="ChEBI" id="CHEBI:18248"/>
    </ligandPart>
</feature>
<dbReference type="GO" id="GO:0020037">
    <property type="term" value="F:heme binding"/>
    <property type="evidence" value="ECO:0007669"/>
    <property type="project" value="InterPro"/>
</dbReference>
<dbReference type="GO" id="GO:0008395">
    <property type="term" value="F:steroid hydroxylase activity"/>
    <property type="evidence" value="ECO:0007669"/>
    <property type="project" value="TreeGrafter"/>
</dbReference>
<reference evidence="9" key="2">
    <citation type="submission" date="2023-05" db="EMBL/GenBank/DDBJ databases">
        <authorList>
            <consortium name="Lawrence Berkeley National Laboratory"/>
            <person name="Steindorff A."/>
            <person name="Hensen N."/>
            <person name="Bonometti L."/>
            <person name="Westerberg I."/>
            <person name="Brannstrom I.O."/>
            <person name="Guillou S."/>
            <person name="Cros-Aarteil S."/>
            <person name="Calhoun S."/>
            <person name="Haridas S."/>
            <person name="Kuo A."/>
            <person name="Mondo S."/>
            <person name="Pangilinan J."/>
            <person name="Riley R."/>
            <person name="Labutti K."/>
            <person name="Andreopoulos B."/>
            <person name="Lipzen A."/>
            <person name="Chen C."/>
            <person name="Yanf M."/>
            <person name="Daum C."/>
            <person name="Ng V."/>
            <person name="Clum A."/>
            <person name="Ohm R."/>
            <person name="Martin F."/>
            <person name="Silar P."/>
            <person name="Natvig D."/>
            <person name="Lalanne C."/>
            <person name="Gautier V."/>
            <person name="Ament-Velasquez S.L."/>
            <person name="Kruys A."/>
            <person name="Hutchinson M.I."/>
            <person name="Powell A.J."/>
            <person name="Barry K."/>
            <person name="Miller A.N."/>
            <person name="Grigoriev I.V."/>
            <person name="Debuchy R."/>
            <person name="Gladieux P."/>
            <person name="Thoren M.H."/>
            <person name="Johannesson H."/>
        </authorList>
    </citation>
    <scope>NUCLEOTIDE SEQUENCE</scope>
    <source>
        <strain evidence="9">CBS 990.96</strain>
    </source>
</reference>
<keyword evidence="6" id="KW-0560">Oxidoreductase</keyword>
<comment type="caution">
    <text evidence="9">The sequence shown here is derived from an EMBL/GenBank/DDBJ whole genome shotgun (WGS) entry which is preliminary data.</text>
</comment>
<dbReference type="PANTHER" id="PTHR24304:SF2">
    <property type="entry name" value="24-HYDROXYCHOLESTEROL 7-ALPHA-HYDROXYLASE"/>
    <property type="match status" value="1"/>
</dbReference>
<dbReference type="GO" id="GO:0016705">
    <property type="term" value="F:oxidoreductase activity, acting on paired donors, with incorporation or reduction of molecular oxygen"/>
    <property type="evidence" value="ECO:0007669"/>
    <property type="project" value="InterPro"/>
</dbReference>
<evidence type="ECO:0000256" key="7">
    <source>
        <dbReference type="PIRSR" id="PIRSR602403-1"/>
    </source>
</evidence>
<dbReference type="InterPro" id="IPR050529">
    <property type="entry name" value="CYP450_sterol_14alpha_dmase"/>
</dbReference>
<evidence type="ECO:0000256" key="3">
    <source>
        <dbReference type="ARBA" id="ARBA00022617"/>
    </source>
</evidence>
<evidence type="ECO:0000256" key="4">
    <source>
        <dbReference type="ARBA" id="ARBA00022723"/>
    </source>
</evidence>
<evidence type="ECO:0000256" key="2">
    <source>
        <dbReference type="ARBA" id="ARBA00010617"/>
    </source>
</evidence>
<dbReference type="AlphaFoldDB" id="A0AAN7BL28"/>
<dbReference type="InterPro" id="IPR001128">
    <property type="entry name" value="Cyt_P450"/>
</dbReference>
<name>A0AAN7BL28_9PEZI</name>
<keyword evidence="8" id="KW-0812">Transmembrane</keyword>
<dbReference type="PRINTS" id="PR00465">
    <property type="entry name" value="EP450IV"/>
</dbReference>
<reference evidence="9" key="1">
    <citation type="journal article" date="2023" name="Mol. Phylogenet. Evol.">
        <title>Genome-scale phylogeny and comparative genomics of the fungal order Sordariales.</title>
        <authorList>
            <person name="Hensen N."/>
            <person name="Bonometti L."/>
            <person name="Westerberg I."/>
            <person name="Brannstrom I.O."/>
            <person name="Guillou S."/>
            <person name="Cros-Aarteil S."/>
            <person name="Calhoun S."/>
            <person name="Haridas S."/>
            <person name="Kuo A."/>
            <person name="Mondo S."/>
            <person name="Pangilinan J."/>
            <person name="Riley R."/>
            <person name="LaButti K."/>
            <person name="Andreopoulos B."/>
            <person name="Lipzen A."/>
            <person name="Chen C."/>
            <person name="Yan M."/>
            <person name="Daum C."/>
            <person name="Ng V."/>
            <person name="Clum A."/>
            <person name="Steindorff A."/>
            <person name="Ohm R.A."/>
            <person name="Martin F."/>
            <person name="Silar P."/>
            <person name="Natvig D.O."/>
            <person name="Lalanne C."/>
            <person name="Gautier V."/>
            <person name="Ament-Velasquez S.L."/>
            <person name="Kruys A."/>
            <person name="Hutchinson M.I."/>
            <person name="Powell A.J."/>
            <person name="Barry K."/>
            <person name="Miller A.N."/>
            <person name="Grigoriev I.V."/>
            <person name="Debuchy R."/>
            <person name="Gladieux P."/>
            <person name="Hiltunen Thoren M."/>
            <person name="Johannesson H."/>
        </authorList>
    </citation>
    <scope>NUCLEOTIDE SEQUENCE</scope>
    <source>
        <strain evidence="9">CBS 990.96</strain>
    </source>
</reference>
<evidence type="ECO:0000256" key="5">
    <source>
        <dbReference type="ARBA" id="ARBA00023004"/>
    </source>
</evidence>
<dbReference type="InterPro" id="IPR036396">
    <property type="entry name" value="Cyt_P450_sf"/>
</dbReference>
<gene>
    <name evidence="9" type="ORF">QBC38DRAFT_483443</name>
</gene>
<evidence type="ECO:0000313" key="9">
    <source>
        <dbReference type="EMBL" id="KAK4225252.1"/>
    </source>
</evidence>
<evidence type="ECO:0000256" key="6">
    <source>
        <dbReference type="ARBA" id="ARBA00023033"/>
    </source>
</evidence>
<protein>
    <submittedName>
        <fullName evidence="9">Cytochrome P450</fullName>
    </submittedName>
</protein>
<dbReference type="Proteomes" id="UP001301958">
    <property type="component" value="Unassembled WGS sequence"/>
</dbReference>
<keyword evidence="3 7" id="KW-0349">Heme</keyword>
<evidence type="ECO:0000313" key="10">
    <source>
        <dbReference type="Proteomes" id="UP001301958"/>
    </source>
</evidence>
<dbReference type="EMBL" id="MU865371">
    <property type="protein sequence ID" value="KAK4225252.1"/>
    <property type="molecule type" value="Genomic_DNA"/>
</dbReference>